<reference evidence="1" key="2">
    <citation type="submission" date="2011-02" db="EMBL/GenBank/DDBJ databases">
        <authorList>
            <person name="MacLean D."/>
        </authorList>
    </citation>
    <scope>NUCLEOTIDE SEQUENCE</scope>
</reference>
<accession>F0VZA7</accession>
<dbReference type="EMBL" id="FR824047">
    <property type="protein sequence ID" value="CCA14137.1"/>
    <property type="molecule type" value="Genomic_DNA"/>
</dbReference>
<organism evidence="1">
    <name type="scientific">Albugo laibachii Nc14</name>
    <dbReference type="NCBI Taxonomy" id="890382"/>
    <lineage>
        <taxon>Eukaryota</taxon>
        <taxon>Sar</taxon>
        <taxon>Stramenopiles</taxon>
        <taxon>Oomycota</taxon>
        <taxon>Peronosporomycetes</taxon>
        <taxon>Albuginales</taxon>
        <taxon>Albuginaceae</taxon>
        <taxon>Albugo</taxon>
    </lineage>
</organism>
<dbReference type="HOGENOM" id="CLU_2214868_0_0_1"/>
<evidence type="ECO:0000313" key="1">
    <source>
        <dbReference type="EMBL" id="CCA14137.1"/>
    </source>
</evidence>
<dbReference type="AlphaFoldDB" id="F0VZA7"/>
<proteinExistence type="predicted"/>
<name>F0VZA7_9STRA</name>
<protein>
    <submittedName>
        <fullName evidence="1">AlNc14C2G248 protein</fullName>
    </submittedName>
</protein>
<sequence>MSRLTSMARSGTRRFKADQRLRQSILESKMLKLVDEEDNQRDEEEKEMNELDCDSKMVQMDEFEPDAYDRRVCLPSKLLHDVSPFTLIQVCGTLVMVRYMRQKKKMG</sequence>
<reference evidence="1" key="1">
    <citation type="journal article" date="2011" name="PLoS Biol.">
        <title>Gene gain and loss during evolution of obligate parasitism in the white rust pathogen of Arabidopsis thaliana.</title>
        <authorList>
            <person name="Kemen E."/>
            <person name="Gardiner A."/>
            <person name="Schultz-Larsen T."/>
            <person name="Kemen A.C."/>
            <person name="Balmuth A.L."/>
            <person name="Robert-Seilaniantz A."/>
            <person name="Bailey K."/>
            <person name="Holub E."/>
            <person name="Studholme D.J."/>
            <person name="Maclean D."/>
            <person name="Jones J.D."/>
        </authorList>
    </citation>
    <scope>NUCLEOTIDE SEQUENCE</scope>
</reference>
<gene>
    <name evidence="1" type="primary">AlNc14C2G248</name>
    <name evidence="1" type="ORF">ALNC14_002800</name>
</gene>